<dbReference type="Gene3D" id="3.40.50.1110">
    <property type="entry name" value="SGNH hydrolase"/>
    <property type="match status" value="1"/>
</dbReference>
<dbReference type="InterPro" id="IPR036514">
    <property type="entry name" value="SGNH_hydro_sf"/>
</dbReference>
<dbReference type="PIR" id="G97323">
    <property type="entry name" value="G97323"/>
</dbReference>
<keyword evidence="1" id="KW-0645">Protease</keyword>
<dbReference type="eggNOG" id="COG2755">
    <property type="taxonomic scope" value="Bacteria"/>
</dbReference>
<accession>Q97DM5</accession>
<dbReference type="AlphaFoldDB" id="Q97DM5"/>
<dbReference type="HOGENOM" id="CLU_051989_9_0_9"/>
<dbReference type="OrthoDB" id="9777593at2"/>
<dbReference type="EMBL" id="AE001437">
    <property type="protein sequence ID" value="AAK81378.1"/>
    <property type="molecule type" value="Genomic_DNA"/>
</dbReference>
<dbReference type="Pfam" id="PF00657">
    <property type="entry name" value="Lipase_GDSL"/>
    <property type="match status" value="1"/>
</dbReference>
<keyword evidence="2" id="KW-1185">Reference proteome</keyword>
<dbReference type="InterPro" id="IPR051532">
    <property type="entry name" value="Ester_Hydrolysis_Enzymes"/>
</dbReference>
<dbReference type="KEGG" id="cac:CA_C3448"/>
<dbReference type="InterPro" id="IPR001087">
    <property type="entry name" value="GDSL"/>
</dbReference>
<organism evidence="1 2">
    <name type="scientific">Clostridium acetobutylicum (strain ATCC 824 / DSM 792 / JCM 1419 / IAM 19013 / LMG 5710 / NBRC 13948 / NRRL B-527 / VKM B-1787 / 2291 / W)</name>
    <dbReference type="NCBI Taxonomy" id="272562"/>
    <lineage>
        <taxon>Bacteria</taxon>
        <taxon>Bacillati</taxon>
        <taxon>Bacillota</taxon>
        <taxon>Clostridia</taxon>
        <taxon>Eubacteriales</taxon>
        <taxon>Clostridiaceae</taxon>
        <taxon>Clostridium</taxon>
    </lineage>
</organism>
<dbReference type="PANTHER" id="PTHR30383:SF5">
    <property type="entry name" value="SGNH HYDROLASE-TYPE ESTERASE DOMAIN-CONTAINING PROTEIN"/>
    <property type="match status" value="1"/>
</dbReference>
<keyword evidence="1" id="KW-0378">Hydrolase</keyword>
<dbReference type="STRING" id="272562.CA_C3448"/>
<protein>
    <submittedName>
        <fullName evidence="1">Probable tesA-like protease</fullName>
    </submittedName>
</protein>
<dbReference type="CDD" id="cd04501">
    <property type="entry name" value="SGNH_hydrolase_like_4"/>
    <property type="match status" value="1"/>
</dbReference>
<dbReference type="PATRIC" id="fig|272562.8.peg.3632"/>
<gene>
    <name evidence="1" type="ordered locus">CA_C3448</name>
</gene>
<reference evidence="1 2" key="1">
    <citation type="journal article" date="2001" name="J. Bacteriol.">
        <title>Genome sequence and comparative analysis of the solvent-producing bacterium Clostridium acetobutylicum.</title>
        <authorList>
            <person name="Nolling J."/>
            <person name="Breton G."/>
            <person name="Omelchenko M.V."/>
            <person name="Makarova K.S."/>
            <person name="Zeng Q."/>
            <person name="Gibson R."/>
            <person name="Lee H.M."/>
            <person name="Dubois J."/>
            <person name="Qiu D."/>
            <person name="Hitti J."/>
            <person name="Wolf Y.I."/>
            <person name="Tatusov R.L."/>
            <person name="Sabathe F."/>
            <person name="Doucette-Stamm L."/>
            <person name="Soucaille P."/>
            <person name="Daly M.J."/>
            <person name="Bennett G.N."/>
            <person name="Koonin E.V."/>
            <person name="Smith D.R."/>
        </authorList>
    </citation>
    <scope>NUCLEOTIDE SEQUENCE [LARGE SCALE GENOMIC DNA]</scope>
    <source>
        <strain evidence="2">ATCC 824 / DSM 792 / JCM 1419 / LMG 5710 / VKM B-1787</strain>
    </source>
</reference>
<name>Q97DM5_CLOAB</name>
<dbReference type="GO" id="GO:0006508">
    <property type="term" value="P:proteolysis"/>
    <property type="evidence" value="ECO:0007669"/>
    <property type="project" value="UniProtKB-KW"/>
</dbReference>
<sequence length="190" mass="21387">MKLVCIGDSLTYGYGVSSTSSWVELLKAHFSINVINKGINGDTTSGILSRSYSDIVKEKPNYVIIMAGTNDMLMDYSTKLIKDNIELLLKEAKENNITPILALQPPVISPLAKTYWDSEIDYEKVAISLLDYIRWAKAYCINNNIAFVSFNIVFINKDNIEALYNDGIHPNSEGHKLMFNELSKILNKII</sequence>
<evidence type="ECO:0000313" key="1">
    <source>
        <dbReference type="EMBL" id="AAK81378.1"/>
    </source>
</evidence>
<dbReference type="PANTHER" id="PTHR30383">
    <property type="entry name" value="THIOESTERASE 1/PROTEASE 1/LYSOPHOSPHOLIPASE L1"/>
    <property type="match status" value="1"/>
</dbReference>
<proteinExistence type="predicted"/>
<dbReference type="Proteomes" id="UP000000814">
    <property type="component" value="Chromosome"/>
</dbReference>
<dbReference type="SUPFAM" id="SSF52266">
    <property type="entry name" value="SGNH hydrolase"/>
    <property type="match status" value="1"/>
</dbReference>
<evidence type="ECO:0000313" key="2">
    <source>
        <dbReference type="Proteomes" id="UP000000814"/>
    </source>
</evidence>
<dbReference type="GO" id="GO:0004622">
    <property type="term" value="F:phosphatidylcholine lysophospholipase activity"/>
    <property type="evidence" value="ECO:0007669"/>
    <property type="project" value="TreeGrafter"/>
</dbReference>
<dbReference type="GO" id="GO:0008233">
    <property type="term" value="F:peptidase activity"/>
    <property type="evidence" value="ECO:0007669"/>
    <property type="project" value="UniProtKB-KW"/>
</dbReference>
<dbReference type="RefSeq" id="WP_010966718.1">
    <property type="nucleotide sequence ID" value="NC_003030.1"/>
</dbReference>
<dbReference type="GeneID" id="44999943"/>